<name>A0A367QAD1_9NOSO</name>
<evidence type="ECO:0000313" key="1">
    <source>
        <dbReference type="EMBL" id="RCJ21099.1"/>
    </source>
</evidence>
<proteinExistence type="predicted"/>
<comment type="caution">
    <text evidence="1">The sequence shown here is derived from an EMBL/GenBank/DDBJ whole genome shotgun (WGS) entry which is preliminary data.</text>
</comment>
<sequence length="187" mass="20480">MSTKDMIAIKEVCELLEMPEEIIRFSLQESHPDNFDSLKEISFAEFETLAQVLKQKASQEQTGEIAAIAPSTNNTLPVTEQQKIINGALNALSEFAGNYTLTIDKITSTLAFISGQSVVNNFVHIHSNTIRSGLENYLDELAGELTAAAHSIKGVDANDFLTQRGIAPKQRTAQKSLEEIMNLAANI</sequence>
<keyword evidence="2" id="KW-1185">Reference proteome</keyword>
<dbReference type="AlphaFoldDB" id="A0A367QAD1"/>
<evidence type="ECO:0000313" key="2">
    <source>
        <dbReference type="Proteomes" id="UP000252107"/>
    </source>
</evidence>
<organism evidence="1 2">
    <name type="scientific">Nostoc minutum NIES-26</name>
    <dbReference type="NCBI Taxonomy" id="1844469"/>
    <lineage>
        <taxon>Bacteria</taxon>
        <taxon>Bacillati</taxon>
        <taxon>Cyanobacteriota</taxon>
        <taxon>Cyanophyceae</taxon>
        <taxon>Nostocales</taxon>
        <taxon>Nostocaceae</taxon>
        <taxon>Nostoc</taxon>
    </lineage>
</organism>
<reference evidence="1" key="1">
    <citation type="submission" date="2016-04" db="EMBL/GenBank/DDBJ databases">
        <authorList>
            <person name="Tabuchi Yagui T.R."/>
        </authorList>
    </citation>
    <scope>NUCLEOTIDE SEQUENCE [LARGE SCALE GENOMIC DNA]</scope>
    <source>
        <strain evidence="1">NIES-26</strain>
    </source>
</reference>
<dbReference type="EMBL" id="LXQD01000333">
    <property type="protein sequence ID" value="RCJ21099.1"/>
    <property type="molecule type" value="Genomic_DNA"/>
</dbReference>
<protein>
    <submittedName>
        <fullName evidence="1">Uncharacterized protein</fullName>
    </submittedName>
</protein>
<dbReference type="Proteomes" id="UP000252107">
    <property type="component" value="Unassembled WGS sequence"/>
</dbReference>
<accession>A0A367QAD1</accession>
<gene>
    <name evidence="1" type="ORF">A6770_31005</name>
</gene>